<sequence>MARQAEAEALLPYEVSYFARLVRDVRETRGWTQAQLAQAATMPLQAVIDFEAGRIRPALAKNTMRHLIDAMD</sequence>
<evidence type="ECO:0000313" key="3">
    <source>
        <dbReference type="Proteomes" id="UP001589693"/>
    </source>
</evidence>
<evidence type="ECO:0000313" key="2">
    <source>
        <dbReference type="EMBL" id="MFB9903214.1"/>
    </source>
</evidence>
<dbReference type="InterPro" id="IPR001387">
    <property type="entry name" value="Cro/C1-type_HTH"/>
</dbReference>
<gene>
    <name evidence="2" type="ORF">ACFFQA_04620</name>
</gene>
<dbReference type="CDD" id="cd00093">
    <property type="entry name" value="HTH_XRE"/>
    <property type="match status" value="1"/>
</dbReference>
<organism evidence="2 3">
    <name type="scientific">Allokutzneria oryzae</name>
    <dbReference type="NCBI Taxonomy" id="1378989"/>
    <lineage>
        <taxon>Bacteria</taxon>
        <taxon>Bacillati</taxon>
        <taxon>Actinomycetota</taxon>
        <taxon>Actinomycetes</taxon>
        <taxon>Pseudonocardiales</taxon>
        <taxon>Pseudonocardiaceae</taxon>
        <taxon>Allokutzneria</taxon>
    </lineage>
</organism>
<dbReference type="EMBL" id="JBHLZU010000004">
    <property type="protein sequence ID" value="MFB9903214.1"/>
    <property type="molecule type" value="Genomic_DNA"/>
</dbReference>
<proteinExistence type="predicted"/>
<dbReference type="PROSITE" id="PS50943">
    <property type="entry name" value="HTH_CROC1"/>
    <property type="match status" value="1"/>
</dbReference>
<evidence type="ECO:0000259" key="1">
    <source>
        <dbReference type="PROSITE" id="PS50943"/>
    </source>
</evidence>
<dbReference type="Gene3D" id="1.10.260.40">
    <property type="entry name" value="lambda repressor-like DNA-binding domains"/>
    <property type="match status" value="1"/>
</dbReference>
<dbReference type="SUPFAM" id="SSF47413">
    <property type="entry name" value="lambda repressor-like DNA-binding domains"/>
    <property type="match status" value="1"/>
</dbReference>
<dbReference type="Proteomes" id="UP001589693">
    <property type="component" value="Unassembled WGS sequence"/>
</dbReference>
<accession>A0ABV5ZT17</accession>
<protein>
    <submittedName>
        <fullName evidence="2">Multiprotein-bridging factor 1 family protein</fullName>
    </submittedName>
</protein>
<keyword evidence="3" id="KW-1185">Reference proteome</keyword>
<name>A0ABV5ZT17_9PSEU</name>
<dbReference type="Pfam" id="PF13560">
    <property type="entry name" value="HTH_31"/>
    <property type="match status" value="1"/>
</dbReference>
<reference evidence="2 3" key="1">
    <citation type="submission" date="2024-09" db="EMBL/GenBank/DDBJ databases">
        <authorList>
            <person name="Sun Q."/>
            <person name="Mori K."/>
        </authorList>
    </citation>
    <scope>NUCLEOTIDE SEQUENCE [LARGE SCALE GENOMIC DNA]</scope>
    <source>
        <strain evidence="2 3">TBRC 7907</strain>
    </source>
</reference>
<feature type="domain" description="HTH cro/C1-type" evidence="1">
    <location>
        <begin position="22"/>
        <end position="61"/>
    </location>
</feature>
<dbReference type="InterPro" id="IPR010982">
    <property type="entry name" value="Lambda_DNA-bd_dom_sf"/>
</dbReference>
<dbReference type="RefSeq" id="WP_377850349.1">
    <property type="nucleotide sequence ID" value="NZ_JBHLZU010000004.1"/>
</dbReference>
<comment type="caution">
    <text evidence="2">The sequence shown here is derived from an EMBL/GenBank/DDBJ whole genome shotgun (WGS) entry which is preliminary data.</text>
</comment>